<protein>
    <submittedName>
        <fullName evidence="1">Uncharacterized protein</fullName>
    </submittedName>
</protein>
<evidence type="ECO:0000313" key="1">
    <source>
        <dbReference type="EMBL" id="KAK3060397.1"/>
    </source>
</evidence>
<keyword evidence="2" id="KW-1185">Reference proteome</keyword>
<organism evidence="1 2">
    <name type="scientific">Coniosporium uncinatum</name>
    <dbReference type="NCBI Taxonomy" id="93489"/>
    <lineage>
        <taxon>Eukaryota</taxon>
        <taxon>Fungi</taxon>
        <taxon>Dikarya</taxon>
        <taxon>Ascomycota</taxon>
        <taxon>Pezizomycotina</taxon>
        <taxon>Dothideomycetes</taxon>
        <taxon>Dothideomycetes incertae sedis</taxon>
        <taxon>Coniosporium</taxon>
    </lineage>
</organism>
<reference evidence="1" key="1">
    <citation type="submission" date="2024-09" db="EMBL/GenBank/DDBJ databases">
        <title>Black Yeasts Isolated from many extreme environments.</title>
        <authorList>
            <person name="Coleine C."/>
            <person name="Stajich J.E."/>
            <person name="Selbmann L."/>
        </authorList>
    </citation>
    <scope>NUCLEOTIDE SEQUENCE</scope>
    <source>
        <strain evidence="1">CCFEE 5737</strain>
    </source>
</reference>
<gene>
    <name evidence="1" type="ORF">LTS18_008625</name>
</gene>
<name>A0ACC3D1S0_9PEZI</name>
<comment type="caution">
    <text evidence="1">The sequence shown here is derived from an EMBL/GenBank/DDBJ whole genome shotgun (WGS) entry which is preliminary data.</text>
</comment>
<evidence type="ECO:0000313" key="2">
    <source>
        <dbReference type="Proteomes" id="UP001186974"/>
    </source>
</evidence>
<dbReference type="Proteomes" id="UP001186974">
    <property type="component" value="Unassembled WGS sequence"/>
</dbReference>
<accession>A0ACC3D1S0</accession>
<proteinExistence type="predicted"/>
<dbReference type="EMBL" id="JAWDJW010008602">
    <property type="protein sequence ID" value="KAK3060397.1"/>
    <property type="molecule type" value="Genomic_DNA"/>
</dbReference>
<sequence>MVPVSHELYAALAFSGQSLNTLPSLFKASYQLSGWRAKLATFWLIFSTVFVVILPTMLDSATGYVLGEDPYIVEPQGSVLSFESFTRAVYPGNRSCLIEPFCPPWNEGSSCYTFSDNATYTDCTSTSAFHLYVGKLSCIPGSKYQWGFSSTWAIIFAWLCWAWLVGTYFIWLSALRNSRQRYAGRTLGTWTAVVDLADAIYGELGASVGWYTNSELERKLRSKPFIKYTVRENDGKLFVTLSSKEQGLTGHSRTD</sequence>